<name>A0ABU5NUR4_9GAMM</name>
<dbReference type="Proteomes" id="UP001305746">
    <property type="component" value="Unassembled WGS sequence"/>
</dbReference>
<comment type="caution">
    <text evidence="2">The sequence shown here is derived from an EMBL/GenBank/DDBJ whole genome shotgun (WGS) entry which is preliminary data.</text>
</comment>
<protein>
    <submittedName>
        <fullName evidence="2">Uncharacterized protein</fullName>
    </submittedName>
</protein>
<gene>
    <name evidence="2" type="ORF">U5822_02460</name>
</gene>
<organism evidence="2 3">
    <name type="scientific">Marinobacter qingdaonensis</name>
    <dbReference type="NCBI Taxonomy" id="3108486"/>
    <lineage>
        <taxon>Bacteria</taxon>
        <taxon>Pseudomonadati</taxon>
        <taxon>Pseudomonadota</taxon>
        <taxon>Gammaproteobacteria</taxon>
        <taxon>Pseudomonadales</taxon>
        <taxon>Marinobacteraceae</taxon>
        <taxon>Marinobacter</taxon>
    </lineage>
</organism>
<feature type="compositionally biased region" description="Basic and acidic residues" evidence="1">
    <location>
        <begin position="15"/>
        <end position="24"/>
    </location>
</feature>
<keyword evidence="3" id="KW-1185">Reference proteome</keyword>
<feature type="region of interest" description="Disordered" evidence="1">
    <location>
        <begin position="1"/>
        <end position="24"/>
    </location>
</feature>
<accession>A0ABU5NUR4</accession>
<proteinExistence type="predicted"/>
<dbReference type="RefSeq" id="WP_322854034.1">
    <property type="nucleotide sequence ID" value="NZ_JAYDCJ010000001.1"/>
</dbReference>
<sequence length="120" mass="13767">MARPQISAGKAVVIRGEKGDPGKSVDYSVEEHRVGFKREDETDFRYTEDLRPEIVTRTIRPTGRKYLLGKIGEILDLRAYTDDERRLEVSLATEAYENNLYLTSLVDTSNLFIELTLLEK</sequence>
<evidence type="ECO:0000313" key="2">
    <source>
        <dbReference type="EMBL" id="MEA1079514.1"/>
    </source>
</evidence>
<evidence type="ECO:0000256" key="1">
    <source>
        <dbReference type="SAM" id="MobiDB-lite"/>
    </source>
</evidence>
<dbReference type="EMBL" id="JAYDCJ010000001">
    <property type="protein sequence ID" value="MEA1079514.1"/>
    <property type="molecule type" value="Genomic_DNA"/>
</dbReference>
<reference evidence="2 3" key="1">
    <citation type="submission" date="2023-12" db="EMBL/GenBank/DDBJ databases">
        <title>Marinobacter qingdaonensis sp. nov., isolated from the intertidal sediment of Qingdao, PR China.</title>
        <authorList>
            <person name="Li Y."/>
        </authorList>
    </citation>
    <scope>NUCLEOTIDE SEQUENCE [LARGE SCALE GENOMIC DNA]</scope>
    <source>
        <strain evidence="2 3">ASW11-75</strain>
    </source>
</reference>
<evidence type="ECO:0000313" key="3">
    <source>
        <dbReference type="Proteomes" id="UP001305746"/>
    </source>
</evidence>